<feature type="transmembrane region" description="Helical" evidence="1">
    <location>
        <begin position="136"/>
        <end position="158"/>
    </location>
</feature>
<keyword evidence="1" id="KW-1133">Transmembrane helix</keyword>
<protein>
    <recommendedName>
        <fullName evidence="2">DUF7979 domain-containing protein</fullName>
    </recommendedName>
</protein>
<evidence type="ECO:0000256" key="1">
    <source>
        <dbReference type="SAM" id="Phobius"/>
    </source>
</evidence>
<sequence>MPSRRVLTLVAVAVVFFAGAAAMPIVDTSRDIDYAVEVHPATDGTVDGLSYSESDVVAYDDLSPAAQRAFDRARAASNNTYVVDDENQTAPDLHYATDYIDVGHGLYPVRYQGEVYSLRADQIGGGIDVGALIQLYLVRPVLAGLGLVSGLFGAYYFVRE</sequence>
<keyword evidence="1" id="KW-0812">Transmembrane</keyword>
<gene>
    <name evidence="3" type="ORF">SAMN04488691_10511</name>
</gene>
<proteinExistence type="predicted"/>
<keyword evidence="1" id="KW-0472">Membrane</keyword>
<name>A0A1H7QIA1_HALLR</name>
<dbReference type="InterPro" id="IPR058285">
    <property type="entry name" value="DUF7979"/>
</dbReference>
<dbReference type="Pfam" id="PF25934">
    <property type="entry name" value="DUF7979"/>
    <property type="match status" value="1"/>
</dbReference>
<evidence type="ECO:0000313" key="3">
    <source>
        <dbReference type="EMBL" id="SEL47007.1"/>
    </source>
</evidence>
<dbReference type="Proteomes" id="UP000183894">
    <property type="component" value="Unassembled WGS sequence"/>
</dbReference>
<evidence type="ECO:0000313" key="4">
    <source>
        <dbReference type="Proteomes" id="UP000183894"/>
    </source>
</evidence>
<accession>A0A1H7QIA1</accession>
<reference evidence="3 4" key="1">
    <citation type="submission" date="2016-10" db="EMBL/GenBank/DDBJ databases">
        <authorList>
            <person name="de Groot N.N."/>
        </authorList>
    </citation>
    <scope>NUCLEOTIDE SEQUENCE [LARGE SCALE GENOMIC DNA]</scope>
    <source>
        <strain evidence="3 4">CDM_5</strain>
    </source>
</reference>
<organism evidence="3 4">
    <name type="scientific">Haloferax larsenii</name>
    <dbReference type="NCBI Taxonomy" id="302484"/>
    <lineage>
        <taxon>Archaea</taxon>
        <taxon>Methanobacteriati</taxon>
        <taxon>Methanobacteriota</taxon>
        <taxon>Stenosarchaea group</taxon>
        <taxon>Halobacteria</taxon>
        <taxon>Halobacteriales</taxon>
        <taxon>Haloferacaceae</taxon>
        <taxon>Haloferax</taxon>
    </lineage>
</organism>
<dbReference type="EMBL" id="FOAD01000005">
    <property type="protein sequence ID" value="SEL47007.1"/>
    <property type="molecule type" value="Genomic_DNA"/>
</dbReference>
<feature type="domain" description="DUF7979" evidence="2">
    <location>
        <begin position="34"/>
        <end position="118"/>
    </location>
</feature>
<dbReference type="OrthoDB" id="307073at2157"/>
<dbReference type="AlphaFoldDB" id="A0A1H7QIA1"/>
<dbReference type="RefSeq" id="WP_074794087.1">
    <property type="nucleotide sequence ID" value="NZ_FOAD01000005.1"/>
</dbReference>
<evidence type="ECO:0000259" key="2">
    <source>
        <dbReference type="Pfam" id="PF25934"/>
    </source>
</evidence>